<protein>
    <recommendedName>
        <fullName evidence="3">STAS/SEC14 domain-containing protein</fullName>
    </recommendedName>
</protein>
<keyword evidence="2" id="KW-1185">Reference proteome</keyword>
<accession>A0ABY9X132</accession>
<dbReference type="RefSeq" id="WP_395806758.1">
    <property type="nucleotide sequence ID" value="NZ_CP043494.1"/>
</dbReference>
<dbReference type="Proteomes" id="UP001611383">
    <property type="component" value="Chromosome"/>
</dbReference>
<proteinExistence type="predicted"/>
<organism evidence="1 2">
    <name type="scientific">Archangium minus</name>
    <dbReference type="NCBI Taxonomy" id="83450"/>
    <lineage>
        <taxon>Bacteria</taxon>
        <taxon>Pseudomonadati</taxon>
        <taxon>Myxococcota</taxon>
        <taxon>Myxococcia</taxon>
        <taxon>Myxococcales</taxon>
        <taxon>Cystobacterineae</taxon>
        <taxon>Archangiaceae</taxon>
        <taxon>Archangium</taxon>
    </lineage>
</organism>
<gene>
    <name evidence="1" type="ORF">F0U60_36955</name>
</gene>
<evidence type="ECO:0000313" key="1">
    <source>
        <dbReference type="EMBL" id="WNG49091.1"/>
    </source>
</evidence>
<evidence type="ECO:0000313" key="2">
    <source>
        <dbReference type="Proteomes" id="UP001611383"/>
    </source>
</evidence>
<reference evidence="1 2" key="1">
    <citation type="submission" date="2019-08" db="EMBL/GenBank/DDBJ databases">
        <title>Archangium and Cystobacter genomes.</title>
        <authorList>
            <person name="Chen I.-C.K."/>
            <person name="Wielgoss S."/>
        </authorList>
    </citation>
    <scope>NUCLEOTIDE SEQUENCE [LARGE SCALE GENOMIC DNA]</scope>
    <source>
        <strain evidence="1 2">Cbm 6</strain>
    </source>
</reference>
<evidence type="ECO:0008006" key="3">
    <source>
        <dbReference type="Google" id="ProtNLM"/>
    </source>
</evidence>
<sequence length="144" mass="16879">MAASFFYDDSLWPMLVCRFEGQMSDEDYEEYLLQGEFYLRRGEPYVSVLDTMRLTLPTARQRQRLFQWLRQYERPMRELVVGCAFIVTSPLIRLTMSTVFHVMPMPTPYVAVQDMARAVTWAADRMRDVGHAEAAAGILERFHL</sequence>
<name>A0ABY9X132_9BACT</name>
<dbReference type="EMBL" id="CP043494">
    <property type="protein sequence ID" value="WNG49091.1"/>
    <property type="molecule type" value="Genomic_DNA"/>
</dbReference>